<sequence>MGKEVKSEENGERRRIATFFANTCTLSDTTVYINLRDKLFSKTKEISEKEIEKVEIRTRKNPNKLVDSKVLDLINRVVCEYAKAHVPNSISETAYIMQAAQVCYDEATPLPFGNKKLYEIMREFNLNLSSVTDLSEALVKKNESLNVYEKKITMHESRKQFRKENRMFELFRGRFYRGLSERVKSEHVVSSDEIVSFWSTMWNKNTDTVTYENYLIPFVSDNHPTMFLLLDEFVNIINWLPNWKAAGIDEVATNYTCCEDTGSLLEGVAQTSKDLKDFANFSKLDDAVRAVLVKNKIHLRPGCKERLYLPRTELGRGLHSVELRSENMLLQLLDCLEKCKKISTRRAELLKVENNNNPHLALIKGFLKVKYRLVEEVTKKKQEILDNEYAEIRVDTRIKTDITLIEVGITSQYSLQIVETEKLRKYDLLANELGLIYKCSVEIIPYV</sequence>
<protein>
    <submittedName>
        <fullName evidence="1">Uncharacterized protein</fullName>
    </submittedName>
</protein>
<dbReference type="VEuPathDB" id="MicrosporidiaDB:CWI39_0470p0010"/>
<feature type="non-terminal residue" evidence="1">
    <location>
        <position position="447"/>
    </location>
</feature>
<reference evidence="1 2" key="1">
    <citation type="submission" date="2017-12" db="EMBL/GenBank/DDBJ databases">
        <authorList>
            <person name="Pombert J.-F."/>
            <person name="Haag K.L."/>
            <person name="Ebert D."/>
        </authorList>
    </citation>
    <scope>NUCLEOTIDE SEQUENCE [LARGE SCALE GENOMIC DNA]</scope>
    <source>
        <strain evidence="1">BE-OM-2</strain>
    </source>
</reference>
<evidence type="ECO:0000313" key="2">
    <source>
        <dbReference type="Proteomes" id="UP000291404"/>
    </source>
</evidence>
<name>A0A4Q9LDI3_9MICR</name>
<evidence type="ECO:0000313" key="1">
    <source>
        <dbReference type="EMBL" id="TBU06043.1"/>
    </source>
</evidence>
<accession>A0A4Q9LDI3</accession>
<dbReference type="VEuPathDB" id="MicrosporidiaDB:CWI36_0526p0020"/>
<organism evidence="1 2">
    <name type="scientific">Hamiltosporidium magnivora</name>
    <dbReference type="NCBI Taxonomy" id="148818"/>
    <lineage>
        <taxon>Eukaryota</taxon>
        <taxon>Fungi</taxon>
        <taxon>Fungi incertae sedis</taxon>
        <taxon>Microsporidia</taxon>
        <taxon>Dubosqiidae</taxon>
        <taxon>Hamiltosporidium</taxon>
    </lineage>
</organism>
<dbReference type="VEuPathDB" id="MicrosporidiaDB:CWI39_1384p0010"/>
<dbReference type="Proteomes" id="UP000291404">
    <property type="component" value="Unassembled WGS sequence"/>
</dbReference>
<dbReference type="AlphaFoldDB" id="A0A4Q9LDI3"/>
<comment type="caution">
    <text evidence="1">The sequence shown here is derived from an EMBL/GenBank/DDBJ whole genome shotgun (WGS) entry which is preliminary data.</text>
</comment>
<dbReference type="EMBL" id="PITI01000526">
    <property type="protein sequence ID" value="TBU06043.1"/>
    <property type="molecule type" value="Genomic_DNA"/>
</dbReference>
<keyword evidence="2" id="KW-1185">Reference proteome</keyword>
<proteinExistence type="predicted"/>
<gene>
    <name evidence="1" type="ORF">CWI36_0526p0020</name>
</gene>